<reference evidence="2" key="1">
    <citation type="journal article" date="2020" name="Nat. Commun.">
        <title>Genome assembly of wild tea tree DASZ reveals pedigree and selection history of tea varieties.</title>
        <authorList>
            <person name="Zhang W."/>
            <person name="Zhang Y."/>
            <person name="Qiu H."/>
            <person name="Guo Y."/>
            <person name="Wan H."/>
            <person name="Zhang X."/>
            <person name="Scossa F."/>
            <person name="Alseekh S."/>
            <person name="Zhang Q."/>
            <person name="Wang P."/>
            <person name="Xu L."/>
            <person name="Schmidt M.H."/>
            <person name="Jia X."/>
            <person name="Li D."/>
            <person name="Zhu A."/>
            <person name="Guo F."/>
            <person name="Chen W."/>
            <person name="Ni D."/>
            <person name="Usadel B."/>
            <person name="Fernie A.R."/>
            <person name="Wen W."/>
        </authorList>
    </citation>
    <scope>NUCLEOTIDE SEQUENCE [LARGE SCALE GENOMIC DNA]</scope>
    <source>
        <strain evidence="2">cv. G240</strain>
    </source>
</reference>
<accession>A0A7J7I0E7</accession>
<evidence type="ECO:0000313" key="2">
    <source>
        <dbReference type="Proteomes" id="UP000593564"/>
    </source>
</evidence>
<dbReference type="Proteomes" id="UP000593564">
    <property type="component" value="Unassembled WGS sequence"/>
</dbReference>
<protein>
    <submittedName>
        <fullName evidence="1">Uncharacterized protein</fullName>
    </submittedName>
</protein>
<keyword evidence="2" id="KW-1185">Reference proteome</keyword>
<organism evidence="1 2">
    <name type="scientific">Camellia sinensis</name>
    <name type="common">Tea plant</name>
    <name type="synonym">Thea sinensis</name>
    <dbReference type="NCBI Taxonomy" id="4442"/>
    <lineage>
        <taxon>Eukaryota</taxon>
        <taxon>Viridiplantae</taxon>
        <taxon>Streptophyta</taxon>
        <taxon>Embryophyta</taxon>
        <taxon>Tracheophyta</taxon>
        <taxon>Spermatophyta</taxon>
        <taxon>Magnoliopsida</taxon>
        <taxon>eudicotyledons</taxon>
        <taxon>Gunneridae</taxon>
        <taxon>Pentapetalae</taxon>
        <taxon>asterids</taxon>
        <taxon>Ericales</taxon>
        <taxon>Theaceae</taxon>
        <taxon>Camellia</taxon>
    </lineage>
</organism>
<comment type="caution">
    <text evidence="1">The sequence shown here is derived from an EMBL/GenBank/DDBJ whole genome shotgun (WGS) entry which is preliminary data.</text>
</comment>
<evidence type="ECO:0000313" key="1">
    <source>
        <dbReference type="EMBL" id="KAF5958195.1"/>
    </source>
</evidence>
<sequence>MQGSLAGWHAKPAERKLLRKISPRGPMEIQDDIERYLRNRQIHVQISILLSFHELYS</sequence>
<gene>
    <name evidence="1" type="ORF">HYC85_005420</name>
</gene>
<dbReference type="EMBL" id="JACBKZ010000002">
    <property type="protein sequence ID" value="KAF5958195.1"/>
    <property type="molecule type" value="Genomic_DNA"/>
</dbReference>
<proteinExistence type="predicted"/>
<reference evidence="1 2" key="2">
    <citation type="submission" date="2020-07" db="EMBL/GenBank/DDBJ databases">
        <title>Genome assembly of wild tea tree DASZ reveals pedigree and selection history of tea varieties.</title>
        <authorList>
            <person name="Zhang W."/>
        </authorList>
    </citation>
    <scope>NUCLEOTIDE SEQUENCE [LARGE SCALE GENOMIC DNA]</scope>
    <source>
        <strain evidence="2">cv. G240</strain>
        <tissue evidence="1">Leaf</tissue>
    </source>
</reference>
<dbReference type="AlphaFoldDB" id="A0A7J7I0E7"/>
<name>A0A7J7I0E7_CAMSI</name>